<comment type="caution">
    <text evidence="1">The sequence shown here is derived from an EMBL/GenBank/DDBJ whole genome shotgun (WGS) entry which is preliminary data.</text>
</comment>
<dbReference type="OrthoDB" id="2125396at2759"/>
<dbReference type="EMBL" id="MDYL01000002">
    <property type="protein sequence ID" value="OQD77624.1"/>
    <property type="molecule type" value="Genomic_DNA"/>
</dbReference>
<dbReference type="AlphaFoldDB" id="A0A1V6PKV4"/>
<dbReference type="SUPFAM" id="SSF52047">
    <property type="entry name" value="RNI-like"/>
    <property type="match status" value="1"/>
</dbReference>
<proteinExistence type="predicted"/>
<dbReference type="Proteomes" id="UP000191522">
    <property type="component" value="Unassembled WGS sequence"/>
</dbReference>
<name>A0A1V6PKV4_PENDC</name>
<evidence type="ECO:0008006" key="3">
    <source>
        <dbReference type="Google" id="ProtNLM"/>
    </source>
</evidence>
<keyword evidence="2" id="KW-1185">Reference proteome</keyword>
<evidence type="ECO:0000313" key="2">
    <source>
        <dbReference type="Proteomes" id="UP000191522"/>
    </source>
</evidence>
<accession>A0A1V6PKV4</accession>
<gene>
    <name evidence="1" type="ORF">PENDEC_c002G02766</name>
</gene>
<organism evidence="1 2">
    <name type="scientific">Penicillium decumbens</name>
    <dbReference type="NCBI Taxonomy" id="69771"/>
    <lineage>
        <taxon>Eukaryota</taxon>
        <taxon>Fungi</taxon>
        <taxon>Dikarya</taxon>
        <taxon>Ascomycota</taxon>
        <taxon>Pezizomycotina</taxon>
        <taxon>Eurotiomycetes</taxon>
        <taxon>Eurotiomycetidae</taxon>
        <taxon>Eurotiales</taxon>
        <taxon>Aspergillaceae</taxon>
        <taxon>Penicillium</taxon>
    </lineage>
</organism>
<evidence type="ECO:0000313" key="1">
    <source>
        <dbReference type="EMBL" id="OQD77624.1"/>
    </source>
</evidence>
<protein>
    <recommendedName>
        <fullName evidence="3">F-box domain-containing protein</fullName>
    </recommendedName>
</protein>
<sequence>MSSNVGVRLPPEIILIITEQLWSLAEWDENGDALMARQRRMKSFCLVSHEWYTAGIALLYLCPELRTKDSFDKFVETVSQSNDANHMNIDFGSMVYVLRLGQLHDIADDQFERLLSRLHANLISLEAPPTSFSLKGPAVLSMCKNLEQMDLSLLTDTRWSKNRSMFPDIKQAISGLPKLVSVSLPLEIRMHDADQSLGDWPCSLQSIKIGGALDPTVMRKLQWPSHPFKLTIRHCRSLRTTTLEGIFDNENIRDHLTRLYIDHSNNIMFDDAPTGILYSLRNLVHLRVPLDFAQDFIMLPFSDHPLPIRVLELTEPYSGQVLKEFTQLLFRALDSCLRNTLALGICELPSNLWNGQVSSLSSKLLRRVQGSPQTDLSSIERLGLYALDEPRPVPTQ</sequence>
<reference evidence="2" key="1">
    <citation type="journal article" date="2017" name="Nat. Microbiol.">
        <title>Global analysis of biosynthetic gene clusters reveals vast potential of secondary metabolite production in Penicillium species.</title>
        <authorList>
            <person name="Nielsen J.C."/>
            <person name="Grijseels S."/>
            <person name="Prigent S."/>
            <person name="Ji B."/>
            <person name="Dainat J."/>
            <person name="Nielsen K.F."/>
            <person name="Frisvad J.C."/>
            <person name="Workman M."/>
            <person name="Nielsen J."/>
        </authorList>
    </citation>
    <scope>NUCLEOTIDE SEQUENCE [LARGE SCALE GENOMIC DNA]</scope>
    <source>
        <strain evidence="2">IBT 11843</strain>
    </source>
</reference>
<dbReference type="STRING" id="69771.A0A1V6PKV4"/>